<organism evidence="1 2">
    <name type="scientific">Sporomusa acidovorans (strain ATCC 49682 / DSM 3132 / Mol)</name>
    <dbReference type="NCBI Taxonomy" id="1123286"/>
    <lineage>
        <taxon>Bacteria</taxon>
        <taxon>Bacillati</taxon>
        <taxon>Bacillota</taxon>
        <taxon>Negativicutes</taxon>
        <taxon>Selenomonadales</taxon>
        <taxon>Sporomusaceae</taxon>
        <taxon>Sporomusa</taxon>
    </lineage>
</organism>
<reference evidence="1" key="1">
    <citation type="submission" date="2024-05" db="EMBL/GenBank/DDBJ databases">
        <title>Isolation and characterization of Sporomusa carbonis sp. nov., a carboxydotrophic hydrogenogen in the genus of Sporomusa isolated from a charcoal burning pile.</title>
        <authorList>
            <person name="Boeer T."/>
            <person name="Rosenbaum F."/>
            <person name="Eysell L."/>
            <person name="Mueller V."/>
            <person name="Daniel R."/>
            <person name="Poehlein A."/>
        </authorList>
    </citation>
    <scope>NUCLEOTIDE SEQUENCE [LARGE SCALE GENOMIC DNA]</scope>
    <source>
        <strain evidence="1">DSM 3132</strain>
    </source>
</reference>
<keyword evidence="2" id="KW-1185">Reference proteome</keyword>
<dbReference type="Proteomes" id="UP000216052">
    <property type="component" value="Chromosome"/>
</dbReference>
<evidence type="ECO:0000313" key="1">
    <source>
        <dbReference type="EMBL" id="XFO73948.1"/>
    </source>
</evidence>
<evidence type="ECO:0008006" key="3">
    <source>
        <dbReference type="Google" id="ProtNLM"/>
    </source>
</evidence>
<protein>
    <recommendedName>
        <fullName evidence="3">Phage protein</fullName>
    </recommendedName>
</protein>
<sequence>MVNLVRKAIESMYAGVCTVYEYQSTKDPVTKISEQQEVAVLTDQPCRLSFKTITGTSSADGAAAVAQEVKLFIAPELTIKPGSKITVTQNNVTADYESSGKPAVYTHHQEIILELFKGWA</sequence>
<accession>A0ABZ3J7C3</accession>
<proteinExistence type="predicted"/>
<evidence type="ECO:0000313" key="2">
    <source>
        <dbReference type="Proteomes" id="UP000216052"/>
    </source>
</evidence>
<gene>
    <name evidence="1" type="ORF">SPACI_040560</name>
</gene>
<dbReference type="RefSeq" id="WP_093797248.1">
    <property type="nucleotide sequence ID" value="NZ_CP155571.1"/>
</dbReference>
<name>A0ABZ3J7C3_SPOA4</name>
<dbReference type="EMBL" id="CP155571">
    <property type="protein sequence ID" value="XFO73948.1"/>
    <property type="molecule type" value="Genomic_DNA"/>
</dbReference>